<name>A0A369QL46_9BACT</name>
<dbReference type="AlphaFoldDB" id="A0A369QL46"/>
<evidence type="ECO:0000313" key="1">
    <source>
        <dbReference type="EMBL" id="RDC63946.1"/>
    </source>
</evidence>
<evidence type="ECO:0000313" key="2">
    <source>
        <dbReference type="Proteomes" id="UP000253919"/>
    </source>
</evidence>
<comment type="caution">
    <text evidence="1">The sequence shown here is derived from an EMBL/GenBank/DDBJ whole genome shotgun (WGS) entry which is preliminary data.</text>
</comment>
<accession>A0A369QL46</accession>
<reference evidence="1 2" key="1">
    <citation type="submission" date="2018-04" db="EMBL/GenBank/DDBJ databases">
        <title>Adhaeribacter sp. HMF7616 genome sequencing and assembly.</title>
        <authorList>
            <person name="Kang H."/>
            <person name="Kang J."/>
            <person name="Cha I."/>
            <person name="Kim H."/>
            <person name="Joh K."/>
        </authorList>
    </citation>
    <scope>NUCLEOTIDE SEQUENCE [LARGE SCALE GENOMIC DNA]</scope>
    <source>
        <strain evidence="1 2">HMF7616</strain>
    </source>
</reference>
<dbReference type="Proteomes" id="UP000253919">
    <property type="component" value="Unassembled WGS sequence"/>
</dbReference>
<protein>
    <submittedName>
        <fullName evidence="1">Uncharacterized protein</fullName>
    </submittedName>
</protein>
<sequence length="55" mass="6441">MRNYLNLNYECYPFPSGTSPKNREEIADIISSYLSARVNITLFYKSERFSSLDIL</sequence>
<keyword evidence="2" id="KW-1185">Reference proteome</keyword>
<organism evidence="1 2">
    <name type="scientific">Adhaeribacter pallidiroseus</name>
    <dbReference type="NCBI Taxonomy" id="2072847"/>
    <lineage>
        <taxon>Bacteria</taxon>
        <taxon>Pseudomonadati</taxon>
        <taxon>Bacteroidota</taxon>
        <taxon>Cytophagia</taxon>
        <taxon>Cytophagales</taxon>
        <taxon>Hymenobacteraceae</taxon>
        <taxon>Adhaeribacter</taxon>
    </lineage>
</organism>
<dbReference type="EMBL" id="QASA01000001">
    <property type="protein sequence ID" value="RDC63946.1"/>
    <property type="molecule type" value="Genomic_DNA"/>
</dbReference>
<gene>
    <name evidence="1" type="ORF">AHMF7616_02555</name>
</gene>
<proteinExistence type="predicted"/>